<accession>A0A1S1N2S8</accession>
<reference evidence="4 5" key="1">
    <citation type="submission" date="2016-10" db="EMBL/GenBank/DDBJ databases">
        <title>Pseudoalteromonas amylolytica sp. nov., isolated from the surface seawater.</title>
        <authorList>
            <person name="Wu Y.-H."/>
            <person name="Cheng H."/>
            <person name="Jin X.-B."/>
            <person name="Wang C.-S."/>
            <person name="Xu X.-W."/>
        </authorList>
    </citation>
    <scope>NUCLEOTIDE SEQUENCE [LARGE SCALE GENOMIC DNA]</scope>
    <source>
        <strain evidence="4 5">JCM 12483</strain>
    </source>
</reference>
<dbReference type="PANTHER" id="PTHR43420">
    <property type="entry name" value="ACETYLTRANSFERASE"/>
    <property type="match status" value="1"/>
</dbReference>
<name>A0A1S1N2S8_9GAMM</name>
<dbReference type="GO" id="GO:0016747">
    <property type="term" value="F:acyltransferase activity, transferring groups other than amino-acyl groups"/>
    <property type="evidence" value="ECO:0007669"/>
    <property type="project" value="InterPro"/>
</dbReference>
<sequence length="150" mass="17370">MITKLKHHDERTAKQIWSVLQSAYRVEAKLIGREDFPPLFRTVADIKAAKSDYYGYVESNDIAAVIEIEIVKQHLEIHSLVVDPRHFRKGIADKLMHFVLNEFDVTSAMVETAVVNNPAIRLYKKHGFIERDRFTPAHGIEKLALSYFKY</sequence>
<dbReference type="InterPro" id="IPR050680">
    <property type="entry name" value="YpeA/RimI_acetyltransf"/>
</dbReference>
<dbReference type="OrthoDB" id="9797456at2"/>
<feature type="domain" description="N-acetyltransferase" evidence="3">
    <location>
        <begin position="3"/>
        <end position="150"/>
    </location>
</feature>
<dbReference type="Pfam" id="PF00583">
    <property type="entry name" value="Acetyltransf_1"/>
    <property type="match status" value="1"/>
</dbReference>
<dbReference type="InterPro" id="IPR016181">
    <property type="entry name" value="Acyl_CoA_acyltransferase"/>
</dbReference>
<dbReference type="PROSITE" id="PS51186">
    <property type="entry name" value="GNAT"/>
    <property type="match status" value="1"/>
</dbReference>
<keyword evidence="5" id="KW-1185">Reference proteome</keyword>
<evidence type="ECO:0000313" key="4">
    <source>
        <dbReference type="EMBL" id="OHU93605.1"/>
    </source>
</evidence>
<comment type="caution">
    <text evidence="4">The sequence shown here is derived from an EMBL/GenBank/DDBJ whole genome shotgun (WGS) entry which is preliminary data.</text>
</comment>
<dbReference type="InterPro" id="IPR000182">
    <property type="entry name" value="GNAT_dom"/>
</dbReference>
<dbReference type="EMBL" id="MNAN01000037">
    <property type="protein sequence ID" value="OHU93605.1"/>
    <property type="molecule type" value="Genomic_DNA"/>
</dbReference>
<evidence type="ECO:0000256" key="2">
    <source>
        <dbReference type="ARBA" id="ARBA00023315"/>
    </source>
</evidence>
<dbReference type="Gene3D" id="3.40.630.30">
    <property type="match status" value="1"/>
</dbReference>
<keyword evidence="2" id="KW-0012">Acyltransferase</keyword>
<organism evidence="4 5">
    <name type="scientific">Pseudoalteromonas byunsanensis</name>
    <dbReference type="NCBI Taxonomy" id="327939"/>
    <lineage>
        <taxon>Bacteria</taxon>
        <taxon>Pseudomonadati</taxon>
        <taxon>Pseudomonadota</taxon>
        <taxon>Gammaproteobacteria</taxon>
        <taxon>Alteromonadales</taxon>
        <taxon>Pseudoalteromonadaceae</taxon>
        <taxon>Pseudoalteromonas</taxon>
    </lineage>
</organism>
<gene>
    <name evidence="4" type="ORF">BIW53_19910</name>
</gene>
<dbReference type="Proteomes" id="UP000180253">
    <property type="component" value="Unassembled WGS sequence"/>
</dbReference>
<dbReference type="RefSeq" id="WP_070993759.1">
    <property type="nucleotide sequence ID" value="NZ_CBCSHD010000006.1"/>
</dbReference>
<evidence type="ECO:0000259" key="3">
    <source>
        <dbReference type="PROSITE" id="PS51186"/>
    </source>
</evidence>
<keyword evidence="1 4" id="KW-0808">Transferase</keyword>
<dbReference type="SUPFAM" id="SSF55729">
    <property type="entry name" value="Acyl-CoA N-acyltransferases (Nat)"/>
    <property type="match status" value="1"/>
</dbReference>
<proteinExistence type="predicted"/>
<dbReference type="CDD" id="cd04301">
    <property type="entry name" value="NAT_SF"/>
    <property type="match status" value="1"/>
</dbReference>
<dbReference type="STRING" id="327939.BIW53_19910"/>
<evidence type="ECO:0000256" key="1">
    <source>
        <dbReference type="ARBA" id="ARBA00022679"/>
    </source>
</evidence>
<dbReference type="AlphaFoldDB" id="A0A1S1N2S8"/>
<protein>
    <submittedName>
        <fullName evidence="4">GNAT family N-acetyltransferase</fullName>
    </submittedName>
</protein>
<evidence type="ECO:0000313" key="5">
    <source>
        <dbReference type="Proteomes" id="UP000180253"/>
    </source>
</evidence>